<dbReference type="FunFam" id="3.80.10.10:FF:000095">
    <property type="entry name" value="LRR receptor-like serine/threonine-protein kinase GSO1"/>
    <property type="match status" value="1"/>
</dbReference>
<dbReference type="InterPro" id="IPR003591">
    <property type="entry name" value="Leu-rich_rpt_typical-subtyp"/>
</dbReference>
<evidence type="ECO:0000256" key="3">
    <source>
        <dbReference type="ARBA" id="ARBA00022737"/>
    </source>
</evidence>
<dbReference type="AlphaFoldDB" id="A0AAD2CIS7"/>
<dbReference type="Proteomes" id="UP001295423">
    <property type="component" value="Unassembled WGS sequence"/>
</dbReference>
<evidence type="ECO:0008006" key="8">
    <source>
        <dbReference type="Google" id="ProtNLM"/>
    </source>
</evidence>
<keyword evidence="5" id="KW-0812">Transmembrane</keyword>
<evidence type="ECO:0000313" key="7">
    <source>
        <dbReference type="Proteomes" id="UP001295423"/>
    </source>
</evidence>
<evidence type="ECO:0000256" key="1">
    <source>
        <dbReference type="ARBA" id="ARBA00022614"/>
    </source>
</evidence>
<evidence type="ECO:0000256" key="4">
    <source>
        <dbReference type="ARBA" id="ARBA00023136"/>
    </source>
</evidence>
<keyword evidence="3" id="KW-0677">Repeat</keyword>
<name>A0AAD2CIS7_9STRA</name>
<proteinExistence type="predicted"/>
<keyword evidence="1" id="KW-0433">Leucine-rich repeat</keyword>
<dbReference type="SUPFAM" id="SSF52047">
    <property type="entry name" value="RNI-like"/>
    <property type="match status" value="1"/>
</dbReference>
<reference evidence="6" key="1">
    <citation type="submission" date="2023-08" db="EMBL/GenBank/DDBJ databases">
        <authorList>
            <person name="Audoor S."/>
            <person name="Bilcke G."/>
        </authorList>
    </citation>
    <scope>NUCLEOTIDE SEQUENCE</scope>
</reference>
<dbReference type="PANTHER" id="PTHR48060">
    <property type="entry name" value="DNA DAMAGE-REPAIR/TOLERATION PROTEIN DRT100"/>
    <property type="match status" value="1"/>
</dbReference>
<sequence length="662" mass="72530">MLRRDLEGSQCKPIVVDDPVSRGRRSREQASRIHIDLTDFDEANDPVLERELAEIALSGRTGTFSTQASDHARDVEDGKEIMYSRDAADSPSWRNPAYNKKKEQVPKWRTANESMRSSLYYKVARSDRLKLYLLIALVVLIAIICGIVFGYLVLSNRQKAIDGILSEGTDTKLLKKGDSPQGQARDWLLFDDKEKYAITRERVLQRYALATFYFGTGGENSWISSNWLSGDECARGQEWHGLGCNQHGEVRTLFRDNRGLSGELPDELGLLSALENLIIKNEAQLAGRIPETLADLRELTQLGLYKNSLTGRIPNLFESIGNLRFLNLEGNHLEGSIPSSIERMTNLETIVLTGNKLEGLVPVVSLANTKVKFLDLGHNHFSGNLDDIVTSLSAVEHLHLDHNKITGSIPATINSMTRLKSLSLGGNGLTGSIPTTLGDLGLIEHLALQNNLLSSGLPNELGRLTNAVGLNLSRNNFSGSIPNIANMDNLVSLELQNNELTGAIPESVQQLQSIEILFLSSNNFVGTIPTGFNRLQRTLKGLYLSDNGLDGAIPSQLCELSSLEALFIDSNQLTGTIPVCLGEVKDLKQLYLFQNSLNGSVPSSLQDLRYLIGLGLEDNDLTGSMPNEVCDLASTIGIDIWADCDEISCACCNVCCPSGDCV</sequence>
<comment type="caution">
    <text evidence="6">The sequence shown here is derived from an EMBL/GenBank/DDBJ whole genome shotgun (WGS) entry which is preliminary data.</text>
</comment>
<evidence type="ECO:0000256" key="2">
    <source>
        <dbReference type="ARBA" id="ARBA00022729"/>
    </source>
</evidence>
<evidence type="ECO:0000313" key="6">
    <source>
        <dbReference type="EMBL" id="CAJ1934424.1"/>
    </source>
</evidence>
<dbReference type="Gene3D" id="3.80.10.10">
    <property type="entry name" value="Ribonuclease Inhibitor"/>
    <property type="match status" value="3"/>
</dbReference>
<feature type="transmembrane region" description="Helical" evidence="5">
    <location>
        <begin position="131"/>
        <end position="154"/>
    </location>
</feature>
<dbReference type="SMART" id="SM00369">
    <property type="entry name" value="LRR_TYP"/>
    <property type="match status" value="9"/>
</dbReference>
<dbReference type="Pfam" id="PF00560">
    <property type="entry name" value="LRR_1"/>
    <property type="match status" value="6"/>
</dbReference>
<organism evidence="6 7">
    <name type="scientific">Cylindrotheca closterium</name>
    <dbReference type="NCBI Taxonomy" id="2856"/>
    <lineage>
        <taxon>Eukaryota</taxon>
        <taxon>Sar</taxon>
        <taxon>Stramenopiles</taxon>
        <taxon>Ochrophyta</taxon>
        <taxon>Bacillariophyta</taxon>
        <taxon>Bacillariophyceae</taxon>
        <taxon>Bacillariophycidae</taxon>
        <taxon>Bacillariales</taxon>
        <taxon>Bacillariaceae</taxon>
        <taxon>Cylindrotheca</taxon>
    </lineage>
</organism>
<dbReference type="FunFam" id="3.80.10.10:FF:000041">
    <property type="entry name" value="LRR receptor-like serine/threonine-protein kinase ERECTA"/>
    <property type="match status" value="1"/>
</dbReference>
<keyword evidence="5" id="KW-1133">Transmembrane helix</keyword>
<dbReference type="InterPro" id="IPR053211">
    <property type="entry name" value="DNA_repair-toleration"/>
</dbReference>
<keyword evidence="2" id="KW-0732">Signal</keyword>
<protein>
    <recommendedName>
        <fullName evidence="8">Leucine-rich repeat-containing N-terminal plant-type domain-containing protein</fullName>
    </recommendedName>
</protein>
<dbReference type="EMBL" id="CAKOGP040000335">
    <property type="protein sequence ID" value="CAJ1934424.1"/>
    <property type="molecule type" value="Genomic_DNA"/>
</dbReference>
<gene>
    <name evidence="6" type="ORF">CYCCA115_LOCUS3764</name>
</gene>
<keyword evidence="7" id="KW-1185">Reference proteome</keyword>
<dbReference type="InterPro" id="IPR032675">
    <property type="entry name" value="LRR_dom_sf"/>
</dbReference>
<keyword evidence="4 5" id="KW-0472">Membrane</keyword>
<accession>A0AAD2CIS7</accession>
<evidence type="ECO:0000256" key="5">
    <source>
        <dbReference type="SAM" id="Phobius"/>
    </source>
</evidence>
<dbReference type="InterPro" id="IPR001611">
    <property type="entry name" value="Leu-rich_rpt"/>
</dbReference>
<dbReference type="PANTHER" id="PTHR48060:SF21">
    <property type="entry name" value="L DOMAIN-LIKE PROTEIN"/>
    <property type="match status" value="1"/>
</dbReference>